<dbReference type="Proteomes" id="UP000186917">
    <property type="component" value="Unassembled WGS sequence"/>
</dbReference>
<organism evidence="2 3">
    <name type="scientific">Filimonas lacunae</name>
    <dbReference type="NCBI Taxonomy" id="477680"/>
    <lineage>
        <taxon>Bacteria</taxon>
        <taxon>Pseudomonadati</taxon>
        <taxon>Bacteroidota</taxon>
        <taxon>Chitinophagia</taxon>
        <taxon>Chitinophagales</taxon>
        <taxon>Chitinophagaceae</taxon>
        <taxon>Filimonas</taxon>
    </lineage>
</organism>
<reference evidence="3" key="1">
    <citation type="submission" date="2017-01" db="EMBL/GenBank/DDBJ databases">
        <authorList>
            <person name="Varghese N."/>
            <person name="Submissions S."/>
        </authorList>
    </citation>
    <scope>NUCLEOTIDE SEQUENCE [LARGE SCALE GENOMIC DNA]</scope>
    <source>
        <strain evidence="3">DSM 21054</strain>
    </source>
</reference>
<evidence type="ECO:0008006" key="4">
    <source>
        <dbReference type="Google" id="ProtNLM"/>
    </source>
</evidence>
<dbReference type="AlphaFoldDB" id="A0A173MA46"/>
<proteinExistence type="predicted"/>
<feature type="chain" id="PRO_5030022648" description="YD repeat-containing protein" evidence="1">
    <location>
        <begin position="23"/>
        <end position="297"/>
    </location>
</feature>
<gene>
    <name evidence="2" type="ORF">SAMN05421788_110109</name>
</gene>
<accession>A0A173MA46</accession>
<dbReference type="EMBL" id="FTOR01000010">
    <property type="protein sequence ID" value="SIT31221.1"/>
    <property type="molecule type" value="Genomic_DNA"/>
</dbReference>
<evidence type="ECO:0000256" key="1">
    <source>
        <dbReference type="SAM" id="SignalP"/>
    </source>
</evidence>
<evidence type="ECO:0000313" key="3">
    <source>
        <dbReference type="Proteomes" id="UP000186917"/>
    </source>
</evidence>
<sequence>MNVKSLQWYKTAIAAIITLSTAASCSKSDNSSPVATPAPAYLPSVIYENETAIDSFTYNSNNSVDKIYLSDNSGSNSYYMYFQFSYDASGLCTGAREYTIGSSKLPVLDTLVYSTGKVTWYTFYLSRNETIDLSGEGLEWTLTTDGIVQEGSKDTTRLDGEKRLQYATWTFSAGNLLTYAYTGYVAYSNGSIIENQSLKHTYTCDAKDNGLYWLFKNNPFAGYLLTGRDYSEGLYLSQGKNNFTKILREYTSTDGTTSATFNFTNTYDSESGFVKTQQTVIGDYTSPMHTFYYVKSK</sequence>
<dbReference type="KEGG" id="fln:FLA_0368"/>
<name>A0A173MA46_9BACT</name>
<dbReference type="PROSITE" id="PS51257">
    <property type="entry name" value="PROKAR_LIPOPROTEIN"/>
    <property type="match status" value="1"/>
</dbReference>
<evidence type="ECO:0000313" key="2">
    <source>
        <dbReference type="EMBL" id="SIT31221.1"/>
    </source>
</evidence>
<keyword evidence="3" id="KW-1185">Reference proteome</keyword>
<feature type="signal peptide" evidence="1">
    <location>
        <begin position="1"/>
        <end position="22"/>
    </location>
</feature>
<dbReference type="OrthoDB" id="653499at2"/>
<protein>
    <recommendedName>
        <fullName evidence="4">YD repeat-containing protein</fullName>
    </recommendedName>
</protein>
<dbReference type="RefSeq" id="WP_076381693.1">
    <property type="nucleotide sequence ID" value="NZ_AP017422.1"/>
</dbReference>
<keyword evidence="1" id="KW-0732">Signal</keyword>